<dbReference type="PANTHER" id="PTHR43776:SF7">
    <property type="entry name" value="D,D-DIPEPTIDE TRANSPORT ATP-BINDING PROTEIN DDPF-RELATED"/>
    <property type="match status" value="1"/>
</dbReference>
<dbReference type="HOGENOM" id="CLU_000604_1_23_2"/>
<dbReference type="Pfam" id="PF00005">
    <property type="entry name" value="ABC_tran"/>
    <property type="match status" value="1"/>
</dbReference>
<evidence type="ECO:0000256" key="4">
    <source>
        <dbReference type="ARBA" id="ARBA00022840"/>
    </source>
</evidence>
<evidence type="ECO:0000256" key="2">
    <source>
        <dbReference type="ARBA" id="ARBA00022448"/>
    </source>
</evidence>
<evidence type="ECO:0000256" key="1">
    <source>
        <dbReference type="ARBA" id="ARBA00005417"/>
    </source>
</evidence>
<keyword evidence="7" id="KW-1185">Reference proteome</keyword>
<evidence type="ECO:0000313" key="7">
    <source>
        <dbReference type="Proteomes" id="UP000033066"/>
    </source>
</evidence>
<dbReference type="InterPro" id="IPR050319">
    <property type="entry name" value="ABC_transp_ATP-bind"/>
</dbReference>
<evidence type="ECO:0000256" key="3">
    <source>
        <dbReference type="ARBA" id="ARBA00022741"/>
    </source>
</evidence>
<evidence type="ECO:0000313" key="6">
    <source>
        <dbReference type="EMBL" id="AKB83262.1"/>
    </source>
</evidence>
<dbReference type="PANTHER" id="PTHR43776">
    <property type="entry name" value="TRANSPORT ATP-BINDING PROTEIN"/>
    <property type="match status" value="1"/>
</dbReference>
<sequence>MFEVRNLSKVYNSGVIHKASLKAVDDVTFSVDRGETVGIIGESGCGKTSLAKMILKLLKNSSGSMYLNGEDVSSIRGEKLKSYRRKVQIIFQNPESSINPHMKIYDCIAEVLRINKLASRKSEDEKALINHLISMVGLQQEHLNRYPWELSGGQIQRVVLTRVLALKPELLVADEPTSMLDVSVQAQVLTLLRSMQREHGFAMLFISHDLDVVRVMCDRVIVMFMGKIIESGTVDQVFGHPCHNYTKSLLEEYECLR</sequence>
<dbReference type="STRING" id="1434107.MSBR3_2684"/>
<organism evidence="6 7">
    <name type="scientific">Methanosarcina barkeri 3</name>
    <dbReference type="NCBI Taxonomy" id="1434107"/>
    <lineage>
        <taxon>Archaea</taxon>
        <taxon>Methanobacteriati</taxon>
        <taxon>Methanobacteriota</taxon>
        <taxon>Stenosarchaea group</taxon>
        <taxon>Methanomicrobia</taxon>
        <taxon>Methanosarcinales</taxon>
        <taxon>Methanosarcinaceae</taxon>
        <taxon>Methanosarcina</taxon>
    </lineage>
</organism>
<name>A0A0E3SNM9_METBA</name>
<dbReference type="SUPFAM" id="SSF52540">
    <property type="entry name" value="P-loop containing nucleoside triphosphate hydrolases"/>
    <property type="match status" value="1"/>
</dbReference>
<dbReference type="AlphaFoldDB" id="A0A0E3SNM9"/>
<dbReference type="GO" id="GO:0055085">
    <property type="term" value="P:transmembrane transport"/>
    <property type="evidence" value="ECO:0007669"/>
    <property type="project" value="UniProtKB-ARBA"/>
</dbReference>
<dbReference type="RefSeq" id="WP_048108917.1">
    <property type="nucleotide sequence ID" value="NZ_CP009517.1"/>
</dbReference>
<dbReference type="InterPro" id="IPR003439">
    <property type="entry name" value="ABC_transporter-like_ATP-bd"/>
</dbReference>
<gene>
    <name evidence="6" type="ORF">MSBR3_2684</name>
</gene>
<proteinExistence type="inferred from homology"/>
<dbReference type="OrthoDB" id="18209at2157"/>
<dbReference type="GeneID" id="24790306"/>
<protein>
    <submittedName>
        <fullName evidence="6">Dipeptide transport ATP-binding protein DppF</fullName>
    </submittedName>
</protein>
<dbReference type="GO" id="GO:0016887">
    <property type="term" value="F:ATP hydrolysis activity"/>
    <property type="evidence" value="ECO:0007669"/>
    <property type="project" value="InterPro"/>
</dbReference>
<comment type="similarity">
    <text evidence="1">Belongs to the ABC transporter superfamily.</text>
</comment>
<dbReference type="Gene3D" id="3.40.50.300">
    <property type="entry name" value="P-loop containing nucleotide triphosphate hydrolases"/>
    <property type="match status" value="1"/>
</dbReference>
<keyword evidence="3" id="KW-0547">Nucleotide-binding</keyword>
<keyword evidence="4 6" id="KW-0067">ATP-binding</keyword>
<dbReference type="PATRIC" id="fig|1434107.4.peg.3401"/>
<feature type="domain" description="ABC transporter" evidence="5">
    <location>
        <begin position="2"/>
        <end position="250"/>
    </location>
</feature>
<dbReference type="SMART" id="SM00382">
    <property type="entry name" value="AAA"/>
    <property type="match status" value="1"/>
</dbReference>
<dbReference type="PROSITE" id="PS50893">
    <property type="entry name" value="ABC_TRANSPORTER_2"/>
    <property type="match status" value="1"/>
</dbReference>
<reference evidence="6" key="1">
    <citation type="submission" date="2014-07" db="EMBL/GenBank/DDBJ databases">
        <title>Methanogenic archaea and the global carbon cycle.</title>
        <authorList>
            <person name="Henriksen J.R."/>
            <person name="Luke J."/>
            <person name="Reinhart S."/>
            <person name="Benedict M.N."/>
            <person name="Youngblut N.D."/>
            <person name="Metcalf M.E."/>
            <person name="Whitaker R.J."/>
            <person name="Metcalf W.W."/>
        </authorList>
    </citation>
    <scope>NUCLEOTIDE SEQUENCE [LARGE SCALE GENOMIC DNA]</scope>
    <source>
        <strain evidence="6">3</strain>
    </source>
</reference>
<evidence type="ECO:0000259" key="5">
    <source>
        <dbReference type="PROSITE" id="PS50893"/>
    </source>
</evidence>
<dbReference type="EMBL" id="CP009517">
    <property type="protein sequence ID" value="AKB83262.1"/>
    <property type="molecule type" value="Genomic_DNA"/>
</dbReference>
<dbReference type="GO" id="GO:0005524">
    <property type="term" value="F:ATP binding"/>
    <property type="evidence" value="ECO:0007669"/>
    <property type="project" value="UniProtKB-KW"/>
</dbReference>
<dbReference type="CDD" id="cd03257">
    <property type="entry name" value="ABC_NikE_OppD_transporters"/>
    <property type="match status" value="1"/>
</dbReference>
<accession>A0A0E3SNM9</accession>
<dbReference type="Proteomes" id="UP000033066">
    <property type="component" value="Chromosome"/>
</dbReference>
<dbReference type="InterPro" id="IPR027417">
    <property type="entry name" value="P-loop_NTPase"/>
</dbReference>
<dbReference type="InterPro" id="IPR003593">
    <property type="entry name" value="AAA+_ATPase"/>
</dbReference>
<keyword evidence="2" id="KW-0813">Transport</keyword>
<dbReference type="KEGG" id="mbak:MSBR3_2684"/>